<gene>
    <name evidence="1" type="ORF">GCM10011410_18770</name>
</gene>
<dbReference type="Pfam" id="PF21853">
    <property type="entry name" value="DUF6912"/>
    <property type="match status" value="1"/>
</dbReference>
<comment type="caution">
    <text evidence="1">The sequence shown here is derived from an EMBL/GenBank/DDBJ whole genome shotgun (WGS) entry which is preliminary data.</text>
</comment>
<reference evidence="1" key="2">
    <citation type="submission" date="2020-09" db="EMBL/GenBank/DDBJ databases">
        <authorList>
            <person name="Sun Q."/>
            <person name="Zhou Y."/>
        </authorList>
    </citation>
    <scope>NUCLEOTIDE SEQUENCE</scope>
    <source>
        <strain evidence="1">CGMCC 1.15478</strain>
    </source>
</reference>
<dbReference type="AlphaFoldDB" id="A0A916XDX9"/>
<dbReference type="EMBL" id="BMJH01000002">
    <property type="protein sequence ID" value="GGC66430.1"/>
    <property type="molecule type" value="Genomic_DNA"/>
</dbReference>
<sequence>MRIYIPVTIRMLQQFVVDQQIFPLGGTAFAVTPALRESYVSGDDEELAEVAMRDAGRASLRLLSGEVDAWVESGAGESGAHASDTDEAQQAPFFRRAVLVADVESVTLRSDLDDAVVKVSGPIRMSDVASAHIDLVGAEAAVATAVKVIDQADLGDPDAEFALGDVEDHDFAWYATQELNFLLELL</sequence>
<evidence type="ECO:0000313" key="2">
    <source>
        <dbReference type="Proteomes" id="UP000641514"/>
    </source>
</evidence>
<protein>
    <submittedName>
        <fullName evidence="1">Uncharacterized protein</fullName>
    </submittedName>
</protein>
<evidence type="ECO:0000313" key="1">
    <source>
        <dbReference type="EMBL" id="GGC66430.1"/>
    </source>
</evidence>
<proteinExistence type="predicted"/>
<accession>A0A916XDX9</accession>
<dbReference type="Proteomes" id="UP000641514">
    <property type="component" value="Unassembled WGS sequence"/>
</dbReference>
<dbReference type="RefSeq" id="WP_188673629.1">
    <property type="nucleotide sequence ID" value="NZ_BMJH01000002.1"/>
</dbReference>
<dbReference type="InterPro" id="IPR054206">
    <property type="entry name" value="DUF6912"/>
</dbReference>
<name>A0A916XDX9_9ACTN</name>
<reference evidence="1" key="1">
    <citation type="journal article" date="2014" name="Int. J. Syst. Evol. Microbiol.">
        <title>Complete genome sequence of Corynebacterium casei LMG S-19264T (=DSM 44701T), isolated from a smear-ripened cheese.</title>
        <authorList>
            <consortium name="US DOE Joint Genome Institute (JGI-PGF)"/>
            <person name="Walter F."/>
            <person name="Albersmeier A."/>
            <person name="Kalinowski J."/>
            <person name="Ruckert C."/>
        </authorList>
    </citation>
    <scope>NUCLEOTIDE SEQUENCE</scope>
    <source>
        <strain evidence="1">CGMCC 1.15478</strain>
    </source>
</reference>
<organism evidence="1 2">
    <name type="scientific">Hoyosella rhizosphaerae</name>
    <dbReference type="NCBI Taxonomy" id="1755582"/>
    <lineage>
        <taxon>Bacteria</taxon>
        <taxon>Bacillati</taxon>
        <taxon>Actinomycetota</taxon>
        <taxon>Actinomycetes</taxon>
        <taxon>Mycobacteriales</taxon>
        <taxon>Hoyosellaceae</taxon>
        <taxon>Hoyosella</taxon>
    </lineage>
</organism>
<keyword evidence="2" id="KW-1185">Reference proteome</keyword>